<reference evidence="4 5" key="1">
    <citation type="journal article" date="2015" name="Nature">
        <title>rRNA introns, odd ribosomes, and small enigmatic genomes across a large radiation of phyla.</title>
        <authorList>
            <person name="Brown C.T."/>
            <person name="Hug L.A."/>
            <person name="Thomas B.C."/>
            <person name="Sharon I."/>
            <person name="Castelle C.J."/>
            <person name="Singh A."/>
            <person name="Wilkins M.J."/>
            <person name="Williams K.H."/>
            <person name="Banfield J.F."/>
        </authorList>
    </citation>
    <scope>NUCLEOTIDE SEQUENCE [LARGE SCALE GENOMIC DNA]</scope>
</reference>
<sequence length="349" mass="39226">MKRRKLLIATTNEGKIGEITHFLKSLPFHLVTLKDLNQEIEEPEETGATLQDNAILKATYYGEKANMLTLADDGGLFIDALDGWPGVKSARAFNGTSVLEDDDMLKALEEVPEENRKAEFKLVTAIYDPQDKTVFTAEGADSGSVLKAPVKNEVVKWGYNNVFYSDALGKTYGEMTIAEKNGSSHRGKSLSQIKYFLQNQYGGKHFVVPVAIIIRDGKILMNKRNDPHNPQFHGVWEFPGGTVEMGETIFENVVRECKEETGFDVKVLEQLPTIRVKTRHIEKFSYQIYLVPVIAKIVGGDGVFSDDEVLEMRWYTPEEIPSLHLFPDDGNMVTEYLPMINDAISRNSL</sequence>
<comment type="caution">
    <text evidence="4">The sequence shown here is derived from an EMBL/GenBank/DDBJ whole genome shotgun (WGS) entry which is preliminary data.</text>
</comment>
<evidence type="ECO:0000256" key="1">
    <source>
        <dbReference type="ARBA" id="ARBA00008023"/>
    </source>
</evidence>
<dbReference type="SUPFAM" id="SSF52972">
    <property type="entry name" value="ITPase-like"/>
    <property type="match status" value="1"/>
</dbReference>
<dbReference type="Gene3D" id="3.90.79.10">
    <property type="entry name" value="Nucleoside Triphosphate Pyrophosphohydrolase"/>
    <property type="match status" value="1"/>
</dbReference>
<dbReference type="SUPFAM" id="SSF55811">
    <property type="entry name" value="Nudix"/>
    <property type="match status" value="1"/>
</dbReference>
<dbReference type="InterPro" id="IPR015797">
    <property type="entry name" value="NUDIX_hydrolase-like_dom_sf"/>
</dbReference>
<dbReference type="PANTHER" id="PTHR11067:SF9">
    <property type="entry name" value="INOSINE TRIPHOSPHATE PYROPHOSPHATASE"/>
    <property type="match status" value="1"/>
</dbReference>
<dbReference type="Pfam" id="PF00293">
    <property type="entry name" value="NUDIX"/>
    <property type="match status" value="1"/>
</dbReference>
<dbReference type="InterPro" id="IPR002637">
    <property type="entry name" value="RdgB/HAM1"/>
</dbReference>
<dbReference type="InterPro" id="IPR029001">
    <property type="entry name" value="ITPase-like_fam"/>
</dbReference>
<dbReference type="GO" id="GO:0009143">
    <property type="term" value="P:nucleoside triphosphate catabolic process"/>
    <property type="evidence" value="ECO:0007669"/>
    <property type="project" value="InterPro"/>
</dbReference>
<dbReference type="CDD" id="cd00515">
    <property type="entry name" value="HAM1"/>
    <property type="match status" value="1"/>
</dbReference>
<accession>A0A0G1BIH4</accession>
<evidence type="ECO:0000259" key="3">
    <source>
        <dbReference type="PROSITE" id="PS51462"/>
    </source>
</evidence>
<comment type="similarity">
    <text evidence="1">Belongs to the HAM1 NTPase family.</text>
</comment>
<evidence type="ECO:0000313" key="5">
    <source>
        <dbReference type="Proteomes" id="UP000033867"/>
    </source>
</evidence>
<dbReference type="AlphaFoldDB" id="A0A0G1BIH4"/>
<dbReference type="Proteomes" id="UP000033867">
    <property type="component" value="Unassembled WGS sequence"/>
</dbReference>
<protein>
    <submittedName>
        <fullName evidence="4">Non-canonical purine NTP pyrophosphatase</fullName>
    </submittedName>
</protein>
<gene>
    <name evidence="4" type="ORF">UV42_C0002G0009</name>
</gene>
<keyword evidence="2" id="KW-0378">Hydrolase</keyword>
<name>A0A0G1BIH4_9BACT</name>
<dbReference type="InterPro" id="IPR000086">
    <property type="entry name" value="NUDIX_hydrolase_dom"/>
</dbReference>
<dbReference type="PANTHER" id="PTHR11067">
    <property type="entry name" value="INOSINE TRIPHOSPHATE PYROPHOSPHATASE/HAM1 PROTEIN"/>
    <property type="match status" value="1"/>
</dbReference>
<dbReference type="InterPro" id="IPR020476">
    <property type="entry name" value="Nudix_hydrolase"/>
</dbReference>
<dbReference type="GO" id="GO:0005829">
    <property type="term" value="C:cytosol"/>
    <property type="evidence" value="ECO:0007669"/>
    <property type="project" value="TreeGrafter"/>
</dbReference>
<dbReference type="Gene3D" id="3.90.950.10">
    <property type="match status" value="1"/>
</dbReference>
<feature type="domain" description="Nudix hydrolase" evidence="3">
    <location>
        <begin position="203"/>
        <end position="341"/>
    </location>
</feature>
<dbReference type="Pfam" id="PF01725">
    <property type="entry name" value="Ham1p_like"/>
    <property type="match status" value="1"/>
</dbReference>
<organism evidence="4 5">
    <name type="scientific">Candidatus Magasanikbacteria bacterium GW2011_GWE2_42_7</name>
    <dbReference type="NCBI Taxonomy" id="1619052"/>
    <lineage>
        <taxon>Bacteria</taxon>
        <taxon>Candidatus Magasanikiibacteriota</taxon>
    </lineage>
</organism>
<dbReference type="GO" id="GO:0047429">
    <property type="term" value="F:nucleoside triphosphate diphosphatase activity"/>
    <property type="evidence" value="ECO:0007669"/>
    <property type="project" value="InterPro"/>
</dbReference>
<evidence type="ECO:0000256" key="2">
    <source>
        <dbReference type="ARBA" id="ARBA00022801"/>
    </source>
</evidence>
<evidence type="ECO:0000313" key="4">
    <source>
        <dbReference type="EMBL" id="KKS73029.1"/>
    </source>
</evidence>
<dbReference type="PRINTS" id="PR00502">
    <property type="entry name" value="NUDIXFAMILY"/>
</dbReference>
<dbReference type="PROSITE" id="PS51462">
    <property type="entry name" value="NUDIX"/>
    <property type="match status" value="1"/>
</dbReference>
<dbReference type="EMBL" id="LCEK01000002">
    <property type="protein sequence ID" value="KKS73029.1"/>
    <property type="molecule type" value="Genomic_DNA"/>
</dbReference>
<proteinExistence type="inferred from homology"/>